<reference evidence="3" key="1">
    <citation type="submission" date="2020-01" db="EMBL/GenBank/DDBJ databases">
        <title>Caldichromatium gen. nov., sp. nov., a thermophilic purple sulfur bacterium member of the family Chromatiaceae isolated from Nakabusa hot spring, Japan.</title>
        <authorList>
            <person name="Saini M.K."/>
            <person name="Hanada S."/>
            <person name="Tank M."/>
        </authorList>
    </citation>
    <scope>NUCLEOTIDE SEQUENCE [LARGE SCALE GENOMIC DNA]</scope>
    <source>
        <strain evidence="3">No.7</strain>
    </source>
</reference>
<dbReference type="Pfam" id="PF13737">
    <property type="entry name" value="DDE_Tnp_1_5"/>
    <property type="match status" value="1"/>
</dbReference>
<dbReference type="AlphaFoldDB" id="A0A6G7VF80"/>
<gene>
    <name evidence="2" type="ORF">GWK36_12705</name>
</gene>
<dbReference type="EMBL" id="CP048029">
    <property type="protein sequence ID" value="QIK38699.1"/>
    <property type="molecule type" value="Genomic_DNA"/>
</dbReference>
<name>A0A6G7VF80_9GAMM</name>
<proteinExistence type="predicted"/>
<evidence type="ECO:0000259" key="1">
    <source>
        <dbReference type="Pfam" id="PF13737"/>
    </source>
</evidence>
<sequence>MYSDLAIQISLTLKTLFRLTCRASEGLMKSQMCLTGLDLSVPDHTPHVASNCITAGEDCVPPGQGSRACLNRLNRPKGLR</sequence>
<protein>
    <recommendedName>
        <fullName evidence="1">Transposase DDE domain-containing protein</fullName>
    </recommendedName>
</protein>
<keyword evidence="3" id="KW-1185">Reference proteome</keyword>
<accession>A0A6G7VF80</accession>
<evidence type="ECO:0000313" key="3">
    <source>
        <dbReference type="Proteomes" id="UP000502699"/>
    </source>
</evidence>
<dbReference type="KEGG" id="cjap:GWK36_12705"/>
<evidence type="ECO:0000313" key="2">
    <source>
        <dbReference type="EMBL" id="QIK38699.1"/>
    </source>
</evidence>
<feature type="domain" description="Transposase DDE" evidence="1">
    <location>
        <begin position="1"/>
        <end position="45"/>
    </location>
</feature>
<dbReference type="Proteomes" id="UP000502699">
    <property type="component" value="Chromosome"/>
</dbReference>
<organism evidence="2 3">
    <name type="scientific">Caldichromatium japonicum</name>
    <dbReference type="NCBI Taxonomy" id="2699430"/>
    <lineage>
        <taxon>Bacteria</taxon>
        <taxon>Pseudomonadati</taxon>
        <taxon>Pseudomonadota</taxon>
        <taxon>Gammaproteobacteria</taxon>
        <taxon>Chromatiales</taxon>
        <taxon>Chromatiaceae</taxon>
        <taxon>Caldichromatium</taxon>
    </lineage>
</organism>
<dbReference type="InterPro" id="IPR025668">
    <property type="entry name" value="Tnp_DDE_dom"/>
</dbReference>